<keyword evidence="1" id="KW-0812">Transmembrane</keyword>
<feature type="transmembrane region" description="Helical" evidence="1">
    <location>
        <begin position="49"/>
        <end position="72"/>
    </location>
</feature>
<reference evidence="2 3" key="1">
    <citation type="submission" date="2023-11" db="EMBL/GenBank/DDBJ databases">
        <title>Scandinavium wanjuensis sp. nov., isolated from lettuce South Korea.</title>
        <authorList>
            <person name="Park J."/>
            <person name="Park S."/>
            <person name="Oh K.K."/>
            <person name="Cho G.S."/>
            <person name="Franz C.M.A.P."/>
        </authorList>
    </citation>
    <scope>NUCLEOTIDE SEQUENCE [LARGE SCALE GENOMIC DNA]</scope>
    <source>
        <strain evidence="2 3">V105_6</strain>
    </source>
</reference>
<organism evidence="2 3">
    <name type="scientific">Scandinavium lactucae</name>
    <dbReference type="NCBI Taxonomy" id="3095028"/>
    <lineage>
        <taxon>Bacteria</taxon>
        <taxon>Pseudomonadati</taxon>
        <taxon>Pseudomonadota</taxon>
        <taxon>Gammaproteobacteria</taxon>
        <taxon>Enterobacterales</taxon>
        <taxon>Enterobacteriaceae</taxon>
        <taxon>Scandinavium</taxon>
    </lineage>
</organism>
<comment type="caution">
    <text evidence="2">The sequence shown here is derived from an EMBL/GenBank/DDBJ whole genome shotgun (WGS) entry which is preliminary data.</text>
</comment>
<proteinExistence type="predicted"/>
<accession>A0ABU4QTZ4</accession>
<sequence>MTASTSVSASRALNKHPEKKAPKGAFFVSALLGVASKLSERLVNKNGMPFLFCIVLFLKCVFALLDIAYFAVFRYRVAELKRFLTPSR</sequence>
<evidence type="ECO:0000256" key="1">
    <source>
        <dbReference type="SAM" id="Phobius"/>
    </source>
</evidence>
<keyword evidence="3" id="KW-1185">Reference proteome</keyword>
<dbReference type="EMBL" id="JAWXRD010000039">
    <property type="protein sequence ID" value="MDX6041937.1"/>
    <property type="molecule type" value="Genomic_DNA"/>
</dbReference>
<evidence type="ECO:0000313" key="2">
    <source>
        <dbReference type="EMBL" id="MDX6041937.1"/>
    </source>
</evidence>
<protein>
    <submittedName>
        <fullName evidence="2">Uncharacterized protein</fullName>
    </submittedName>
</protein>
<dbReference type="Proteomes" id="UP001275664">
    <property type="component" value="Unassembled WGS sequence"/>
</dbReference>
<gene>
    <name evidence="2" type="ORF">SIK69_17250</name>
</gene>
<name>A0ABU4QTZ4_9ENTR</name>
<dbReference type="RefSeq" id="WP_319786630.1">
    <property type="nucleotide sequence ID" value="NZ_JAWXRD010000039.1"/>
</dbReference>
<keyword evidence="1" id="KW-1133">Transmembrane helix</keyword>
<keyword evidence="1" id="KW-0472">Membrane</keyword>
<evidence type="ECO:0000313" key="3">
    <source>
        <dbReference type="Proteomes" id="UP001275664"/>
    </source>
</evidence>